<dbReference type="EMBL" id="MN739541">
    <property type="protein sequence ID" value="QHT12152.1"/>
    <property type="molecule type" value="Genomic_DNA"/>
</dbReference>
<protein>
    <submittedName>
        <fullName evidence="1">Uncharacterized protein</fullName>
    </submittedName>
</protein>
<accession>A0A6C0D720</accession>
<reference evidence="1" key="1">
    <citation type="journal article" date="2020" name="Nature">
        <title>Giant virus diversity and host interactions through global metagenomics.</title>
        <authorList>
            <person name="Schulz F."/>
            <person name="Roux S."/>
            <person name="Paez-Espino D."/>
            <person name="Jungbluth S."/>
            <person name="Walsh D.A."/>
            <person name="Denef V.J."/>
            <person name="McMahon K.D."/>
            <person name="Konstantinidis K.T."/>
            <person name="Eloe-Fadrosh E.A."/>
            <person name="Kyrpides N.C."/>
            <person name="Woyke T."/>
        </authorList>
    </citation>
    <scope>NUCLEOTIDE SEQUENCE</scope>
    <source>
        <strain evidence="1">GVMAG-M-3300023174-129</strain>
    </source>
</reference>
<organism evidence="1">
    <name type="scientific">viral metagenome</name>
    <dbReference type="NCBI Taxonomy" id="1070528"/>
    <lineage>
        <taxon>unclassified sequences</taxon>
        <taxon>metagenomes</taxon>
        <taxon>organismal metagenomes</taxon>
    </lineage>
</organism>
<dbReference type="AlphaFoldDB" id="A0A6C0D720"/>
<sequence>MNIITTMAQHVDNDEKYNEREKQYMYTMARIFSYNIPVYCVVSETHNNPEFKPKEFFQFEKLLEIHNTDINNNKSQKEFNSIKSLLANVNLDDDSWVIKISGRYLIYNDSFINTLKEQPISIKAVIKTCDDNTQMYTFLFALRFKYFKQFFSDNLPDNINLERILLLYIQHNLCDKQIKYIDSLGIFSNIADCNVFTYF</sequence>
<proteinExistence type="predicted"/>
<evidence type="ECO:0000313" key="1">
    <source>
        <dbReference type="EMBL" id="QHT12152.1"/>
    </source>
</evidence>
<name>A0A6C0D720_9ZZZZ</name>